<dbReference type="AlphaFoldDB" id="A0A0B1TD32"/>
<feature type="signal peptide" evidence="1">
    <location>
        <begin position="1"/>
        <end position="21"/>
    </location>
</feature>
<protein>
    <submittedName>
        <fullName evidence="2">Uncharacterized protein</fullName>
    </submittedName>
</protein>
<keyword evidence="1" id="KW-0732">Signal</keyword>
<accession>A0A0B1TD32</accession>
<gene>
    <name evidence="2" type="ORF">OESDEN_06052</name>
</gene>
<dbReference type="Proteomes" id="UP000053660">
    <property type="component" value="Unassembled WGS sequence"/>
</dbReference>
<name>A0A0B1TD32_OESDE</name>
<evidence type="ECO:0000313" key="2">
    <source>
        <dbReference type="EMBL" id="KHJ94031.1"/>
    </source>
</evidence>
<dbReference type="EMBL" id="KN550500">
    <property type="protein sequence ID" value="KHJ94031.1"/>
    <property type="molecule type" value="Genomic_DNA"/>
</dbReference>
<reference evidence="2 3" key="1">
    <citation type="submission" date="2014-03" db="EMBL/GenBank/DDBJ databases">
        <title>Draft genome of the hookworm Oesophagostomum dentatum.</title>
        <authorList>
            <person name="Mitreva M."/>
        </authorList>
    </citation>
    <scope>NUCLEOTIDE SEQUENCE [LARGE SCALE GENOMIC DNA]</scope>
    <source>
        <strain evidence="2 3">OD-Hann</strain>
    </source>
</reference>
<proteinExistence type="predicted"/>
<feature type="chain" id="PRO_5002082116" evidence="1">
    <location>
        <begin position="22"/>
        <end position="75"/>
    </location>
</feature>
<evidence type="ECO:0000313" key="3">
    <source>
        <dbReference type="Proteomes" id="UP000053660"/>
    </source>
</evidence>
<sequence length="75" mass="7898">MCALLIISFALLLDGLKIAESDDYAGCDLNCTLECEPPTSCALVPTSGCPNATCHNPKLDFPISPPPDDNIAPSY</sequence>
<organism evidence="2 3">
    <name type="scientific">Oesophagostomum dentatum</name>
    <name type="common">Nodular worm</name>
    <dbReference type="NCBI Taxonomy" id="61180"/>
    <lineage>
        <taxon>Eukaryota</taxon>
        <taxon>Metazoa</taxon>
        <taxon>Ecdysozoa</taxon>
        <taxon>Nematoda</taxon>
        <taxon>Chromadorea</taxon>
        <taxon>Rhabditida</taxon>
        <taxon>Rhabditina</taxon>
        <taxon>Rhabditomorpha</taxon>
        <taxon>Strongyloidea</taxon>
        <taxon>Strongylidae</taxon>
        <taxon>Oesophagostomum</taxon>
    </lineage>
</organism>
<keyword evidence="3" id="KW-1185">Reference proteome</keyword>
<evidence type="ECO:0000256" key="1">
    <source>
        <dbReference type="SAM" id="SignalP"/>
    </source>
</evidence>